<dbReference type="InterPro" id="IPR051571">
    <property type="entry name" value="N-CoR_corepressor"/>
</dbReference>
<dbReference type="GO" id="GO:0034967">
    <property type="term" value="C:Set3 complex"/>
    <property type="evidence" value="ECO:0007669"/>
    <property type="project" value="TreeGrafter"/>
</dbReference>
<proteinExistence type="predicted"/>
<gene>
    <name evidence="4" type="ordered locus">Ecym_8136</name>
</gene>
<feature type="compositionally biased region" description="Basic residues" evidence="1">
    <location>
        <begin position="732"/>
        <end position="745"/>
    </location>
</feature>
<feature type="domain" description="SANT" evidence="3">
    <location>
        <begin position="671"/>
        <end position="723"/>
    </location>
</feature>
<dbReference type="Gene3D" id="1.10.10.60">
    <property type="entry name" value="Homeodomain-like"/>
    <property type="match status" value="2"/>
</dbReference>
<sequence length="1357" mass="153181">MPISQRLGEKKRYHYSGNSRNSSYSRGGHHSHNPTQYHHTGPTPNQTVSTSHGSPSISQGTDSRPSRYDPKVSLNNKSFSPRTGSRYNPDPSTSSPLKKNAPDLISRYSGTSSLSHSRYNPQVGPPPLTAPTATTGPYQGYNSYGNQYSSVNRHKPRTLDTTDLHDNTLGSNGYASNSGKWRDSNMLSSSSSSSNMTNQQLDYDAGNSAAPLSASQHYRRSNSAGNSTPKYYRNINYGTKYGYKPKHNGNDGIDDRYEMPKSKKNFDNQHSLGSSLINSVPMTTKKIGKRVANAHKRIDLKLEENVCLDDSENESIKSVENQSIYYGNMKTHIDAELTDEQYMESREEERYKKKRENDGMGQLKVADIRDQDGGKDKDDEDHDDEEDEKEEEDEDEEEHGDEMDTDDINHRSTRFPTTVEELAFEMQKDSMLYSDYTDPLAQRPHVPKSLPESLPYPEPLNPVEGCIFPMLEPEMKLWLLKNRPRKERISKQTYLLKVPIKELSEYPFMSQNILIHKQAIRPILLSAISKLKHYEFLRTIQLKKKFLELQDDWTSKCDRMDKMSERIRRQEIEEKKRIEEEERKHEEKQRALQVQQSQSGLSRRRNRADFVDDAEIESVLLQIDPDYKHHQLAATIPPMIIDPVKKYSIKFKDVSNLVTDKDAWASRVITDAIDTFSDQEHEQFVEAYLSYPKRFGKISNYMGGLRTPEECALHYYKTKKAVKYKKLIMEKNKKRKSSVPRRRKEKEREKERSKQKLGSPDTDVAMDERSRTEEPEVEFEKTKVVMEQVEVKVMDEKDRKDRKGGMDRNENDIPYIDVKPTNSTALNVIDNDNATEDEDEYPHAPAIEVQDPAIANMKTPIVGEQGSRKRTIDEVKFVNTEGSYQPQSGAKEVSLELTQDHQPTQVSSKSEFKDIPGDEEEGSFGSIKKRPKNIDSHHRSSYWSVRESDMFPSLLKEYGSQWHLISDKLGTKSTTMVRNYYQRKAEAKGWQPLLEEGNSNYASQKEMNEAGSPITNMNENNLNGTDVPPQQAPALGYFNIDKPISPPAVRTPTVKSVQDSFSQQTTPKHGLPSQHLPSIQLRNPVPERKVTTHPQLTSLTTQPVPQKRLPQIQSMPQHSVHFSSGTQVHETQASDISRRSSIRSLLNENNSATISRKSSPPVVDKIETTGSSVIIQELNASTFSKSFQKGSTSNNPYAVGNPSSTFGSSTSSSTQASATVPPHSPWSSITSILNPAQQTTLLKAPLQKQPLQRQNSPTAFNFIPSFTQSTERGTLNTSLPPVLPLVTANSSTARQQHSVPSPPQRPLQQPTFNFANDPLAALAAVASAPEALGLISNSTNNTSRNGNRDGYPSSSQK</sequence>
<feature type="region of interest" description="Disordered" evidence="1">
    <location>
        <begin position="1186"/>
        <end position="1229"/>
    </location>
</feature>
<organism evidence="4 5">
    <name type="scientific">Eremothecium cymbalariae (strain CBS 270.75 / DBVPG 7215 / KCTC 17166 / NRRL Y-17582)</name>
    <name type="common">Yeast</name>
    <dbReference type="NCBI Taxonomy" id="931890"/>
    <lineage>
        <taxon>Eukaryota</taxon>
        <taxon>Fungi</taxon>
        <taxon>Dikarya</taxon>
        <taxon>Ascomycota</taxon>
        <taxon>Saccharomycotina</taxon>
        <taxon>Saccharomycetes</taxon>
        <taxon>Saccharomycetales</taxon>
        <taxon>Saccharomycetaceae</taxon>
        <taxon>Eremothecium</taxon>
    </lineage>
</organism>
<evidence type="ECO:0000259" key="2">
    <source>
        <dbReference type="PROSITE" id="PS50090"/>
    </source>
</evidence>
<feature type="compositionally biased region" description="Polar residues" evidence="1">
    <location>
        <begin position="1289"/>
        <end position="1299"/>
    </location>
</feature>
<feature type="compositionally biased region" description="Polar residues" evidence="1">
    <location>
        <begin position="73"/>
        <end position="97"/>
    </location>
</feature>
<feature type="compositionally biased region" description="Basic and acidic residues" evidence="1">
    <location>
        <begin position="796"/>
        <end position="811"/>
    </location>
</feature>
<feature type="region of interest" description="Disordered" evidence="1">
    <location>
        <begin position="1335"/>
        <end position="1357"/>
    </location>
</feature>
<keyword evidence="5" id="KW-1185">Reference proteome</keyword>
<feature type="region of interest" description="Disordered" evidence="1">
    <location>
        <begin position="337"/>
        <end position="412"/>
    </location>
</feature>
<dbReference type="InterPro" id="IPR001005">
    <property type="entry name" value="SANT/Myb"/>
</dbReference>
<feature type="region of interest" description="Disordered" evidence="1">
    <location>
        <begin position="796"/>
        <end position="818"/>
    </location>
</feature>
<dbReference type="HOGENOM" id="CLU_004864_0_0_1"/>
<accession>G8JX53</accession>
<feature type="region of interest" description="Disordered" evidence="1">
    <location>
        <begin position="579"/>
        <end position="605"/>
    </location>
</feature>
<dbReference type="KEGG" id="erc:Ecym_8136"/>
<dbReference type="Pfam" id="PF00249">
    <property type="entry name" value="Myb_DNA-binding"/>
    <property type="match status" value="2"/>
</dbReference>
<evidence type="ECO:0000259" key="3">
    <source>
        <dbReference type="PROSITE" id="PS51293"/>
    </source>
</evidence>
<dbReference type="OrthoDB" id="10258692at2759"/>
<feature type="compositionally biased region" description="Acidic residues" evidence="1">
    <location>
        <begin position="378"/>
        <end position="406"/>
    </location>
</feature>
<feature type="compositionally biased region" description="Basic and acidic residues" evidence="1">
    <location>
        <begin position="157"/>
        <end position="166"/>
    </location>
</feature>
<feature type="compositionally biased region" description="Polar residues" evidence="1">
    <location>
        <begin position="108"/>
        <end position="120"/>
    </location>
</feature>
<dbReference type="OMA" id="LFCEGFC"/>
<feature type="region of interest" description="Disordered" evidence="1">
    <location>
        <begin position="1"/>
        <end position="231"/>
    </location>
</feature>
<feature type="region of interest" description="Disordered" evidence="1">
    <location>
        <begin position="899"/>
        <end position="939"/>
    </location>
</feature>
<dbReference type="STRING" id="931890.G8JX53"/>
<dbReference type="Proteomes" id="UP000006790">
    <property type="component" value="Chromosome 8"/>
</dbReference>
<dbReference type="FunCoup" id="G8JX53">
    <property type="interactions" value="160"/>
</dbReference>
<dbReference type="PANTHER" id="PTHR13992">
    <property type="entry name" value="NUCLEAR RECEPTOR CO-REPRESSOR RELATED NCOR"/>
    <property type="match status" value="1"/>
</dbReference>
<feature type="region of interest" description="Disordered" evidence="1">
    <location>
        <begin position="732"/>
        <end position="780"/>
    </location>
</feature>
<reference evidence="5" key="1">
    <citation type="journal article" date="2012" name="G3 (Bethesda)">
        <title>Pichia sorbitophila, an interspecies yeast hybrid reveals early steps of genome resolution following polyploidization.</title>
        <authorList>
            <person name="Leh Louis V."/>
            <person name="Despons L."/>
            <person name="Friedrich A."/>
            <person name="Martin T."/>
            <person name="Durrens P."/>
            <person name="Casaregola S."/>
            <person name="Neuveglise C."/>
            <person name="Fairhead C."/>
            <person name="Marck C."/>
            <person name="Cruz J.A."/>
            <person name="Straub M.L."/>
            <person name="Kugler V."/>
            <person name="Sacerdot C."/>
            <person name="Uzunov Z."/>
            <person name="Thierry A."/>
            <person name="Weiss S."/>
            <person name="Bleykasten C."/>
            <person name="De Montigny J."/>
            <person name="Jacques N."/>
            <person name="Jung P."/>
            <person name="Lemaire M."/>
            <person name="Mallet S."/>
            <person name="Morel G."/>
            <person name="Richard G.F."/>
            <person name="Sarkar A."/>
            <person name="Savel G."/>
            <person name="Schacherer J."/>
            <person name="Seret M.L."/>
            <person name="Talla E."/>
            <person name="Samson G."/>
            <person name="Jubin C."/>
            <person name="Poulain J."/>
            <person name="Vacherie B."/>
            <person name="Barbe V."/>
            <person name="Pelletier E."/>
            <person name="Sherman D.J."/>
            <person name="Westhof E."/>
            <person name="Weissenbach J."/>
            <person name="Baret P.V."/>
            <person name="Wincker P."/>
            <person name="Gaillardin C."/>
            <person name="Dujon B."/>
            <person name="Souciet J.L."/>
        </authorList>
    </citation>
    <scope>NUCLEOTIDE SEQUENCE [LARGE SCALE GENOMIC DNA]</scope>
    <source>
        <strain evidence="5">CBS 270.75 / DBVPG 7215 / KCTC 17166 / NRRL Y-17582</strain>
    </source>
</reference>
<feature type="compositionally biased region" description="Polar residues" evidence="1">
    <location>
        <begin position="213"/>
        <end position="229"/>
    </location>
</feature>
<feature type="compositionally biased region" description="Basic and acidic residues" evidence="1">
    <location>
        <begin position="579"/>
        <end position="590"/>
    </location>
</feature>
<protein>
    <submittedName>
        <fullName evidence="4">Uncharacterized protein</fullName>
    </submittedName>
</protein>
<dbReference type="GO" id="GO:0006357">
    <property type="term" value="P:regulation of transcription by RNA polymerase II"/>
    <property type="evidence" value="ECO:0007669"/>
    <property type="project" value="TreeGrafter"/>
</dbReference>
<evidence type="ECO:0000313" key="5">
    <source>
        <dbReference type="Proteomes" id="UP000006790"/>
    </source>
</evidence>
<feature type="compositionally biased region" description="Low complexity" evidence="1">
    <location>
        <begin position="1335"/>
        <end position="1345"/>
    </location>
</feature>
<evidence type="ECO:0000256" key="1">
    <source>
        <dbReference type="SAM" id="MobiDB-lite"/>
    </source>
</evidence>
<dbReference type="eggNOG" id="KOG1878">
    <property type="taxonomic scope" value="Eukaryota"/>
</dbReference>
<dbReference type="PANTHER" id="PTHR13992:SF39">
    <property type="entry name" value="SMRTER, ISOFORM G"/>
    <property type="match status" value="1"/>
</dbReference>
<feature type="domain" description="Myb-like" evidence="2">
    <location>
        <begin position="935"/>
        <end position="985"/>
    </location>
</feature>
<dbReference type="InterPro" id="IPR009057">
    <property type="entry name" value="Homeodomain-like_sf"/>
</dbReference>
<feature type="compositionally biased region" description="Polar residues" evidence="1">
    <location>
        <begin position="34"/>
        <end position="63"/>
    </location>
</feature>
<feature type="compositionally biased region" description="Low complexity" evidence="1">
    <location>
        <begin position="15"/>
        <end position="26"/>
    </location>
</feature>
<feature type="compositionally biased region" description="Polar residues" evidence="1">
    <location>
        <begin position="170"/>
        <end position="179"/>
    </location>
</feature>
<feature type="compositionally biased region" description="Polar residues" evidence="1">
    <location>
        <begin position="1186"/>
        <end position="1196"/>
    </location>
</feature>
<dbReference type="PROSITE" id="PS50090">
    <property type="entry name" value="MYB_LIKE"/>
    <property type="match status" value="1"/>
</dbReference>
<dbReference type="SUPFAM" id="SSF46689">
    <property type="entry name" value="Homeodomain-like"/>
    <property type="match status" value="2"/>
</dbReference>
<dbReference type="RefSeq" id="XP_003648244.1">
    <property type="nucleotide sequence ID" value="XM_003648196.1"/>
</dbReference>
<evidence type="ECO:0000313" key="4">
    <source>
        <dbReference type="EMBL" id="AET41427.1"/>
    </source>
</evidence>
<feature type="compositionally biased region" description="Basic and acidic residues" evidence="1">
    <location>
        <begin position="766"/>
        <end position="780"/>
    </location>
</feature>
<feature type="compositionally biased region" description="Basic and acidic residues" evidence="1">
    <location>
        <begin position="343"/>
        <end position="358"/>
    </location>
</feature>
<dbReference type="SMART" id="SM00717">
    <property type="entry name" value="SANT"/>
    <property type="match status" value="2"/>
</dbReference>
<dbReference type="FunFam" id="1.10.10.60:FF:000431">
    <property type="entry name" value="Set3C deacetylase complex subunit"/>
    <property type="match status" value="1"/>
</dbReference>
<feature type="compositionally biased region" description="Basic and acidic residues" evidence="1">
    <location>
        <begin position="366"/>
        <end position="377"/>
    </location>
</feature>
<dbReference type="EMBL" id="CP002504">
    <property type="protein sequence ID" value="AET41427.1"/>
    <property type="molecule type" value="Genomic_DNA"/>
</dbReference>
<dbReference type="PROSITE" id="PS51293">
    <property type="entry name" value="SANT"/>
    <property type="match status" value="1"/>
</dbReference>
<dbReference type="CDD" id="cd00167">
    <property type="entry name" value="SANT"/>
    <property type="match status" value="2"/>
</dbReference>
<feature type="region of interest" description="Disordered" evidence="1">
    <location>
        <begin position="1289"/>
        <end position="1311"/>
    </location>
</feature>
<feature type="compositionally biased region" description="Low complexity" evidence="1">
    <location>
        <begin position="1203"/>
        <end position="1219"/>
    </location>
</feature>
<feature type="compositionally biased region" description="Polar residues" evidence="1">
    <location>
        <begin position="899"/>
        <end position="909"/>
    </location>
</feature>
<dbReference type="InterPro" id="IPR017884">
    <property type="entry name" value="SANT_dom"/>
</dbReference>
<feature type="compositionally biased region" description="Polar residues" evidence="1">
    <location>
        <begin position="592"/>
        <end position="601"/>
    </location>
</feature>
<dbReference type="InParanoid" id="G8JX53"/>
<feature type="compositionally biased region" description="Polar residues" evidence="1">
    <location>
        <begin position="140"/>
        <end position="151"/>
    </location>
</feature>
<name>G8JX53_ERECY</name>
<dbReference type="GeneID" id="11469885"/>